<dbReference type="AlphaFoldDB" id="S7N627"/>
<dbReference type="Proteomes" id="UP000052978">
    <property type="component" value="Unassembled WGS sequence"/>
</dbReference>
<keyword evidence="2" id="KW-1185">Reference proteome</keyword>
<evidence type="ECO:0000313" key="2">
    <source>
        <dbReference type="Proteomes" id="UP000052978"/>
    </source>
</evidence>
<protein>
    <submittedName>
        <fullName evidence="1">Membralin</fullName>
    </submittedName>
</protein>
<evidence type="ECO:0000313" key="1">
    <source>
        <dbReference type="EMBL" id="EPQ12381.1"/>
    </source>
</evidence>
<name>S7N627_MYOBR</name>
<dbReference type="EMBL" id="KE163505">
    <property type="protein sequence ID" value="EPQ12381.1"/>
    <property type="molecule type" value="Genomic_DNA"/>
</dbReference>
<accession>S7N627</accession>
<reference evidence="1 2" key="1">
    <citation type="journal article" date="2013" name="Nat. Commun.">
        <title>Genome analysis reveals insights into physiology and longevity of the Brandt's bat Myotis brandtii.</title>
        <authorList>
            <person name="Seim I."/>
            <person name="Fang X."/>
            <person name="Xiong Z."/>
            <person name="Lobanov A.V."/>
            <person name="Huang Z."/>
            <person name="Ma S."/>
            <person name="Feng Y."/>
            <person name="Turanov A.A."/>
            <person name="Zhu Y."/>
            <person name="Lenz T.L."/>
            <person name="Gerashchenko M.V."/>
            <person name="Fan D."/>
            <person name="Hee Yim S."/>
            <person name="Yao X."/>
            <person name="Jordan D."/>
            <person name="Xiong Y."/>
            <person name="Ma Y."/>
            <person name="Lyapunov A.N."/>
            <person name="Chen G."/>
            <person name="Kulakova O.I."/>
            <person name="Sun Y."/>
            <person name="Lee S.G."/>
            <person name="Bronson R.T."/>
            <person name="Moskalev A.A."/>
            <person name="Sunyaev S.R."/>
            <person name="Zhang G."/>
            <person name="Krogh A."/>
            <person name="Wang J."/>
            <person name="Gladyshev V.N."/>
        </authorList>
    </citation>
    <scope>NUCLEOTIDE SEQUENCE [LARGE SCALE GENOMIC DNA]</scope>
</reference>
<proteinExistence type="predicted"/>
<sequence length="77" mass="8593">MGLAKLATVMRRQVASGGTRKDLQISPSEHVLEPKPNPLIYVRDRLLPAPLVKMAVASSRLFPPAFRRLLGFVMLLR</sequence>
<gene>
    <name evidence="1" type="ORF">D623_10015816</name>
</gene>
<organism evidence="1 2">
    <name type="scientific">Myotis brandtii</name>
    <name type="common">Brandt's bat</name>
    <dbReference type="NCBI Taxonomy" id="109478"/>
    <lineage>
        <taxon>Eukaryota</taxon>
        <taxon>Metazoa</taxon>
        <taxon>Chordata</taxon>
        <taxon>Craniata</taxon>
        <taxon>Vertebrata</taxon>
        <taxon>Euteleostomi</taxon>
        <taxon>Mammalia</taxon>
        <taxon>Eutheria</taxon>
        <taxon>Laurasiatheria</taxon>
        <taxon>Chiroptera</taxon>
        <taxon>Yangochiroptera</taxon>
        <taxon>Vespertilionidae</taxon>
        <taxon>Myotis</taxon>
    </lineage>
</organism>